<dbReference type="GO" id="GO:0007506">
    <property type="term" value="P:gonadal mesoderm development"/>
    <property type="evidence" value="ECO:0007669"/>
    <property type="project" value="UniProtKB-KW"/>
</dbReference>
<dbReference type="SMART" id="SM00204">
    <property type="entry name" value="TGFB"/>
    <property type="match status" value="1"/>
</dbReference>
<dbReference type="GO" id="GO:0001880">
    <property type="term" value="P:Mullerian duct regression"/>
    <property type="evidence" value="ECO:0007669"/>
    <property type="project" value="TreeGrafter"/>
</dbReference>
<evidence type="ECO:0000256" key="10">
    <source>
        <dbReference type="ARBA" id="ARBA00023157"/>
    </source>
</evidence>
<evidence type="ECO:0000256" key="14">
    <source>
        <dbReference type="RuleBase" id="RU000354"/>
    </source>
</evidence>
<evidence type="ECO:0000256" key="6">
    <source>
        <dbReference type="ARBA" id="ARBA00022729"/>
    </source>
</evidence>
<evidence type="ECO:0000256" key="7">
    <source>
        <dbReference type="ARBA" id="ARBA00022782"/>
    </source>
</evidence>
<evidence type="ECO:0000256" key="16">
    <source>
        <dbReference type="SAM" id="SignalP"/>
    </source>
</evidence>
<protein>
    <recommendedName>
        <fullName evidence="4">Muellerian-inhibiting factor</fullName>
    </recommendedName>
    <alternativeName>
        <fullName evidence="12">Anti-Muellerian hormone</fullName>
    </alternativeName>
    <alternativeName>
        <fullName evidence="13">Muellerian-inhibiting substance</fullName>
    </alternativeName>
</protein>
<feature type="chain" id="PRO_5041351603" description="Muellerian-inhibiting factor" evidence="16">
    <location>
        <begin position="24"/>
        <end position="661"/>
    </location>
</feature>
<evidence type="ECO:0000256" key="8">
    <source>
        <dbReference type="ARBA" id="ARBA00023030"/>
    </source>
</evidence>
<evidence type="ECO:0000256" key="9">
    <source>
        <dbReference type="ARBA" id="ARBA00023156"/>
    </source>
</evidence>
<evidence type="ECO:0000259" key="17">
    <source>
        <dbReference type="PROSITE" id="PS51362"/>
    </source>
</evidence>
<dbReference type="EMBL" id="OX395144">
    <property type="protein sequence ID" value="CAI5798815.1"/>
    <property type="molecule type" value="Genomic_DNA"/>
</dbReference>
<dbReference type="PANTHER" id="PTHR15009:SF4">
    <property type="entry name" value="MUELLERIAN-INHIBITING FACTOR"/>
    <property type="match status" value="1"/>
</dbReference>
<proteinExistence type="inferred from homology"/>
<evidence type="ECO:0000256" key="12">
    <source>
        <dbReference type="ARBA" id="ARBA00030008"/>
    </source>
</evidence>
<evidence type="ECO:0000256" key="4">
    <source>
        <dbReference type="ARBA" id="ARBA00020473"/>
    </source>
</evidence>
<dbReference type="PROSITE" id="PS00250">
    <property type="entry name" value="TGF_BETA_1"/>
    <property type="match status" value="1"/>
</dbReference>
<evidence type="ECO:0000256" key="1">
    <source>
        <dbReference type="ARBA" id="ARBA00004613"/>
    </source>
</evidence>
<keyword evidence="8 14" id="KW-0339">Growth factor</keyword>
<keyword evidence="5" id="KW-0964">Secreted</keyword>
<dbReference type="Proteomes" id="UP001178461">
    <property type="component" value="Chromosome 18"/>
</dbReference>
<dbReference type="Pfam" id="PF00019">
    <property type="entry name" value="TGF_beta"/>
    <property type="match status" value="1"/>
</dbReference>
<evidence type="ECO:0000313" key="18">
    <source>
        <dbReference type="EMBL" id="CAI5798815.1"/>
    </source>
</evidence>
<dbReference type="InterPro" id="IPR029034">
    <property type="entry name" value="Cystine-knot_cytokine"/>
</dbReference>
<keyword evidence="6 16" id="KW-0732">Signal</keyword>
<keyword evidence="7" id="KW-0221">Differentiation</keyword>
<feature type="region of interest" description="Disordered" evidence="15">
    <location>
        <begin position="26"/>
        <end position="55"/>
    </location>
</feature>
<keyword evidence="10" id="KW-1015">Disulfide bond</keyword>
<dbReference type="FunFam" id="2.10.90.10:FF:000033">
    <property type="entry name" value="Muellerian-inhibiting factor"/>
    <property type="match status" value="1"/>
</dbReference>
<comment type="subunit">
    <text evidence="3">Homodimer; disulfide-linked.</text>
</comment>
<evidence type="ECO:0000313" key="19">
    <source>
        <dbReference type="Proteomes" id="UP001178461"/>
    </source>
</evidence>
<dbReference type="PANTHER" id="PTHR15009">
    <property type="entry name" value="MUELLERIAN-INHIBITING FACTOR"/>
    <property type="match status" value="1"/>
</dbReference>
<feature type="domain" description="TGF-beta family profile" evidence="17">
    <location>
        <begin position="542"/>
        <end position="661"/>
    </location>
</feature>
<dbReference type="Pfam" id="PF04709">
    <property type="entry name" value="AMH_N"/>
    <property type="match status" value="1"/>
</dbReference>
<sequence length="661" mass="72673">MRPVIGGAVLSLLLMIKSIPAPGKEILTGEGPELPSSRESVGPNPPEEDEVLGTSDFADPRMMVEALYPTDADWGGPLGLWPHRASFRPRPHGDPQGPVCRVKVRRGGELSRRPLEVVGLLTSYDSRFLKALSGSIWSEEDMEVFGVCPTDVSRGVLASLQRVGAHLDDPGENRLLWLHLEEVKWEAETKLLFQLAFHEEDVGGSLRSLQLALLIFYQGGKESGGVGTPEKFLVGGEGLHPKQVVCLSSRTQYLVLQGSAMSGRHSLGQLSFEVSLAIRRQNSNGTGLSQHETQNLLFGFDPKCFTRMTPTVLLLARLRPRAAPILLPSSSFLAADGKLDVVPYLNPSVPPTSATADVQPSLAPQANATSAHPAPSSTGRFLAALSQFVNKVLSPSGEPLPAPGPQLRLNFDTMEALPHRVLNLSEKVALERLVQSEDPLVVLFPENSQALMESHLAHWALEGKLLRQLLQKLREVIRELAASPSFRDHETLFHGLLAFCYYPPRVPGGGDPEGSAEGSPGRRKIHSLLLLKALQALRARWRESRKAAPRANRSTPERDDYCRLRKLRIELVSTGYIIFPEWYDANNCAGPCRFPLSSRVPDYYSHTLFLLRVQEQGLPLERAPCCVPVSYSRSIIVTFTNDQGMKVKAYPDMVAEECGCR</sequence>
<evidence type="ECO:0000256" key="2">
    <source>
        <dbReference type="ARBA" id="ARBA00006656"/>
    </source>
</evidence>
<organism evidence="18 19">
    <name type="scientific">Podarcis lilfordi</name>
    <name type="common">Lilford's wall lizard</name>
    <dbReference type="NCBI Taxonomy" id="74358"/>
    <lineage>
        <taxon>Eukaryota</taxon>
        <taxon>Metazoa</taxon>
        <taxon>Chordata</taxon>
        <taxon>Craniata</taxon>
        <taxon>Vertebrata</taxon>
        <taxon>Euteleostomi</taxon>
        <taxon>Lepidosauria</taxon>
        <taxon>Squamata</taxon>
        <taxon>Bifurcata</taxon>
        <taxon>Unidentata</taxon>
        <taxon>Episquamata</taxon>
        <taxon>Laterata</taxon>
        <taxon>Lacertibaenia</taxon>
        <taxon>Lacertidae</taxon>
        <taxon>Podarcis</taxon>
    </lineage>
</organism>
<dbReference type="InterPro" id="IPR017948">
    <property type="entry name" value="TGFb_CS"/>
</dbReference>
<dbReference type="InterPro" id="IPR001839">
    <property type="entry name" value="TGF-b_C"/>
</dbReference>
<comment type="similarity">
    <text evidence="2 14">Belongs to the TGF-beta family.</text>
</comment>
<keyword evidence="9" id="KW-0334">Gonadal differentiation</keyword>
<dbReference type="GO" id="GO:0008083">
    <property type="term" value="F:growth factor activity"/>
    <property type="evidence" value="ECO:0007669"/>
    <property type="project" value="UniProtKB-KW"/>
</dbReference>
<evidence type="ECO:0000256" key="11">
    <source>
        <dbReference type="ARBA" id="ARBA00023180"/>
    </source>
</evidence>
<dbReference type="CDD" id="cd13757">
    <property type="entry name" value="TGF_beta_AMH"/>
    <property type="match status" value="1"/>
</dbReference>
<evidence type="ECO:0000256" key="5">
    <source>
        <dbReference type="ARBA" id="ARBA00022525"/>
    </source>
</evidence>
<dbReference type="SUPFAM" id="SSF57501">
    <property type="entry name" value="Cystine-knot cytokines"/>
    <property type="match status" value="1"/>
</dbReference>
<keyword evidence="19" id="KW-1185">Reference proteome</keyword>
<feature type="signal peptide" evidence="16">
    <location>
        <begin position="1"/>
        <end position="23"/>
    </location>
</feature>
<evidence type="ECO:0000256" key="3">
    <source>
        <dbReference type="ARBA" id="ARBA00011748"/>
    </source>
</evidence>
<evidence type="ECO:0000256" key="15">
    <source>
        <dbReference type="SAM" id="MobiDB-lite"/>
    </source>
</evidence>
<dbReference type="Gene3D" id="2.10.90.10">
    <property type="entry name" value="Cystine-knot cytokines"/>
    <property type="match status" value="1"/>
</dbReference>
<keyword evidence="11" id="KW-0325">Glycoprotein</keyword>
<gene>
    <name evidence="18" type="ORF">PODLI_1B010080</name>
</gene>
<reference evidence="18" key="1">
    <citation type="submission" date="2022-12" db="EMBL/GenBank/DDBJ databases">
        <authorList>
            <person name="Alioto T."/>
            <person name="Alioto T."/>
            <person name="Gomez Garrido J."/>
        </authorList>
    </citation>
    <scope>NUCLEOTIDE SEQUENCE</scope>
</reference>
<dbReference type="GO" id="GO:0005615">
    <property type="term" value="C:extracellular space"/>
    <property type="evidence" value="ECO:0007669"/>
    <property type="project" value="TreeGrafter"/>
</dbReference>
<dbReference type="InterPro" id="IPR006799">
    <property type="entry name" value="AMH_N"/>
</dbReference>
<name>A0AA35LM41_9SAUR</name>
<comment type="subcellular location">
    <subcellularLocation>
        <location evidence="1">Secreted</location>
    </subcellularLocation>
</comment>
<dbReference type="InterPro" id="IPR021203">
    <property type="entry name" value="Muellerian-inhibiting_factor"/>
</dbReference>
<dbReference type="PROSITE" id="PS51362">
    <property type="entry name" value="TGF_BETA_2"/>
    <property type="match status" value="1"/>
</dbReference>
<dbReference type="AlphaFoldDB" id="A0AA35LM41"/>
<evidence type="ECO:0000256" key="13">
    <source>
        <dbReference type="ARBA" id="ARBA00031273"/>
    </source>
</evidence>
<dbReference type="GO" id="GO:0030154">
    <property type="term" value="P:cell differentiation"/>
    <property type="evidence" value="ECO:0007669"/>
    <property type="project" value="UniProtKB-KW"/>
</dbReference>
<accession>A0AA35LM41</accession>